<dbReference type="Gene3D" id="3.40.50.300">
    <property type="entry name" value="P-loop containing nucleotide triphosphate hydrolases"/>
    <property type="match status" value="1"/>
</dbReference>
<proteinExistence type="predicted"/>
<sequence length="433" mass="49543">VYEHGGRNTEICKQFTHKIEEKGNCKVSVHTGILSFLYVHEVTRVFHDIKSALNSAGNINSFAAVVIFRKLTPYENTDSSDLYSTHLPLEIPDRLPIVACYWFEKYCEQQLCHCEENEKSVEKLVQIIKELQTVRIFKYNCHSLLSDKSVFRSCSAILSLRPEPKQKLKPEPLFPNPWREVEFSDDAYMKLQDEIKNHQPHPKASTTNILILGNVGSGKSSFLNSVLSELRREEFNGRVQSIQAVRPPAETSDTQHLRCHRFNDKMKIFDTAGFELEKTVNATIILKKIIDGEVAEGTKFDDILKTKSSMDGDKIHCVVLVISIHTAENMDSALIRCYEEFIGMLTETGVPCQLLVTLDKLFEKTEDLKSLYRRRDIKQKIENIAKKMRISMSNVLVISNYFEEMEINQIKGTLLLEAVAQMLTAAKPFQESM</sequence>
<dbReference type="AlphaFoldDB" id="A0AAD8CLS4"/>
<dbReference type="GO" id="GO:0005525">
    <property type="term" value="F:GTP binding"/>
    <property type="evidence" value="ECO:0007669"/>
    <property type="project" value="InterPro"/>
</dbReference>
<dbReference type="SUPFAM" id="SSF52540">
    <property type="entry name" value="P-loop containing nucleoside triphosphate hydrolases"/>
    <property type="match status" value="1"/>
</dbReference>
<accession>A0AAD8CLS4</accession>
<feature type="domain" description="G" evidence="1">
    <location>
        <begin position="209"/>
        <end position="290"/>
    </location>
</feature>
<gene>
    <name evidence="2" type="primary">IFI44L</name>
    <name evidence="2" type="ORF">AOXY_G29125</name>
</gene>
<protein>
    <submittedName>
        <fullName evidence="2">Interferon-induced protein 44-like isoform X2</fullName>
    </submittedName>
</protein>
<dbReference type="Proteomes" id="UP001230051">
    <property type="component" value="Unassembled WGS sequence"/>
</dbReference>
<evidence type="ECO:0000313" key="2">
    <source>
        <dbReference type="EMBL" id="KAK1153899.1"/>
    </source>
</evidence>
<dbReference type="PANTHER" id="PTHR14241">
    <property type="entry name" value="INTERFERON-INDUCED PROTEIN 44"/>
    <property type="match status" value="1"/>
</dbReference>
<dbReference type="EMBL" id="JAGXEW010000038">
    <property type="protein sequence ID" value="KAK1153899.1"/>
    <property type="molecule type" value="Genomic_DNA"/>
</dbReference>
<organism evidence="2 3">
    <name type="scientific">Acipenser oxyrinchus oxyrinchus</name>
    <dbReference type="NCBI Taxonomy" id="40147"/>
    <lineage>
        <taxon>Eukaryota</taxon>
        <taxon>Metazoa</taxon>
        <taxon>Chordata</taxon>
        <taxon>Craniata</taxon>
        <taxon>Vertebrata</taxon>
        <taxon>Euteleostomi</taxon>
        <taxon>Actinopterygii</taxon>
        <taxon>Chondrostei</taxon>
        <taxon>Acipenseriformes</taxon>
        <taxon>Acipenseridae</taxon>
        <taxon>Acipenser</taxon>
    </lineage>
</organism>
<dbReference type="InterPro" id="IPR006073">
    <property type="entry name" value="GTP-bd"/>
</dbReference>
<dbReference type="InterPro" id="IPR027417">
    <property type="entry name" value="P-loop_NTPase"/>
</dbReference>
<name>A0AAD8CLS4_ACIOX</name>
<reference evidence="2" key="1">
    <citation type="submission" date="2022-02" db="EMBL/GenBank/DDBJ databases">
        <title>Atlantic sturgeon de novo genome assembly.</title>
        <authorList>
            <person name="Stock M."/>
            <person name="Klopp C."/>
            <person name="Guiguen Y."/>
            <person name="Cabau C."/>
            <person name="Parinello H."/>
            <person name="Santidrian Yebra-Pimentel E."/>
            <person name="Kuhl H."/>
            <person name="Dirks R.P."/>
            <person name="Guessner J."/>
            <person name="Wuertz S."/>
            <person name="Du K."/>
            <person name="Schartl M."/>
        </authorList>
    </citation>
    <scope>NUCLEOTIDE SEQUENCE</scope>
    <source>
        <strain evidence="2">STURGEONOMICS-FGT-2020</strain>
        <tissue evidence="2">Whole blood</tissue>
    </source>
</reference>
<feature type="non-terminal residue" evidence="2">
    <location>
        <position position="433"/>
    </location>
</feature>
<keyword evidence="3" id="KW-1185">Reference proteome</keyword>
<dbReference type="Pfam" id="PF01926">
    <property type="entry name" value="MMR_HSR1"/>
    <property type="match status" value="1"/>
</dbReference>
<comment type="caution">
    <text evidence="2">The sequence shown here is derived from an EMBL/GenBank/DDBJ whole genome shotgun (WGS) entry which is preliminary data.</text>
</comment>
<evidence type="ECO:0000259" key="1">
    <source>
        <dbReference type="Pfam" id="PF01926"/>
    </source>
</evidence>
<evidence type="ECO:0000313" key="3">
    <source>
        <dbReference type="Proteomes" id="UP001230051"/>
    </source>
</evidence>
<dbReference type="PANTHER" id="PTHR14241:SF32">
    <property type="entry name" value="VWFA DOMAIN-CONTAINING PROTEIN-RELATED"/>
    <property type="match status" value="1"/>
</dbReference>